<dbReference type="EMBL" id="BGPR01002091">
    <property type="protein sequence ID" value="GBM67593.1"/>
    <property type="molecule type" value="Genomic_DNA"/>
</dbReference>
<organism evidence="1 2">
    <name type="scientific">Araneus ventricosus</name>
    <name type="common">Orbweaver spider</name>
    <name type="synonym">Epeira ventricosa</name>
    <dbReference type="NCBI Taxonomy" id="182803"/>
    <lineage>
        <taxon>Eukaryota</taxon>
        <taxon>Metazoa</taxon>
        <taxon>Ecdysozoa</taxon>
        <taxon>Arthropoda</taxon>
        <taxon>Chelicerata</taxon>
        <taxon>Arachnida</taxon>
        <taxon>Araneae</taxon>
        <taxon>Araneomorphae</taxon>
        <taxon>Entelegynae</taxon>
        <taxon>Araneoidea</taxon>
        <taxon>Araneidae</taxon>
        <taxon>Araneus</taxon>
    </lineage>
</organism>
<reference evidence="1 2" key="1">
    <citation type="journal article" date="2019" name="Sci. Rep.">
        <title>Orb-weaving spider Araneus ventricosus genome elucidates the spidroin gene catalogue.</title>
        <authorList>
            <person name="Kono N."/>
            <person name="Nakamura H."/>
            <person name="Ohtoshi R."/>
            <person name="Moran D.A.P."/>
            <person name="Shinohara A."/>
            <person name="Yoshida Y."/>
            <person name="Fujiwara M."/>
            <person name="Mori M."/>
            <person name="Tomita M."/>
            <person name="Arakawa K."/>
        </authorList>
    </citation>
    <scope>NUCLEOTIDE SEQUENCE [LARGE SCALE GENOMIC DNA]</scope>
</reference>
<evidence type="ECO:0000313" key="1">
    <source>
        <dbReference type="EMBL" id="GBM67593.1"/>
    </source>
</evidence>
<evidence type="ECO:0000313" key="2">
    <source>
        <dbReference type="Proteomes" id="UP000499080"/>
    </source>
</evidence>
<dbReference type="AlphaFoldDB" id="A0A4Y2HQZ9"/>
<sequence>MITYARNPSPNLYTISARGQSTFDGFSVHQPAGVSLEFDLEPATLWTYSGPKIRIVMIRAFETSGSSLPSTFSFTSKTSLASTYREENRKSICKLFSVTDSVQSLLRSKILCQYDTLNFMYLARCVC</sequence>
<protein>
    <submittedName>
        <fullName evidence="1">Uncharacterized protein</fullName>
    </submittedName>
</protein>
<accession>A0A4Y2HQZ9</accession>
<keyword evidence="2" id="KW-1185">Reference proteome</keyword>
<dbReference type="Proteomes" id="UP000499080">
    <property type="component" value="Unassembled WGS sequence"/>
</dbReference>
<comment type="caution">
    <text evidence="1">The sequence shown here is derived from an EMBL/GenBank/DDBJ whole genome shotgun (WGS) entry which is preliminary data.</text>
</comment>
<gene>
    <name evidence="1" type="ORF">AVEN_44742_1</name>
</gene>
<name>A0A4Y2HQZ9_ARAVE</name>
<proteinExistence type="predicted"/>